<evidence type="ECO:0000256" key="5">
    <source>
        <dbReference type="HAMAP-Rule" id="MF_00602"/>
    </source>
</evidence>
<dbReference type="CDD" id="cd07930">
    <property type="entry name" value="bacterial_phosphagen_kinase"/>
    <property type="match status" value="1"/>
</dbReference>
<evidence type="ECO:0000256" key="3">
    <source>
        <dbReference type="ARBA" id="ARBA00022777"/>
    </source>
</evidence>
<dbReference type="EC" id="2.7.14.1" evidence="5"/>
<accession>W8T3Q1</accession>
<gene>
    <name evidence="5" type="primary">mcsB</name>
    <name evidence="9" type="ORF">EAL2_c01210</name>
</gene>
<dbReference type="GO" id="GO:0004111">
    <property type="term" value="F:creatine kinase activity"/>
    <property type="evidence" value="ECO:0007669"/>
    <property type="project" value="InterPro"/>
</dbReference>
<dbReference type="eggNOG" id="COG3869">
    <property type="taxonomic scope" value="Bacteria"/>
</dbReference>
<dbReference type="STRING" id="1286171.EAL2_c01210"/>
<keyword evidence="4 5" id="KW-0067">ATP-binding</keyword>
<keyword evidence="5" id="KW-0021">Allosteric enzyme</keyword>
<dbReference type="HAMAP" id="MF_00602">
    <property type="entry name" value="Prot_Arg_kinase"/>
    <property type="match status" value="1"/>
</dbReference>
<feature type="binding site" evidence="5 6">
    <location>
        <begin position="197"/>
        <end position="202"/>
    </location>
    <ligand>
        <name>ATP</name>
        <dbReference type="ChEBI" id="CHEBI:30616"/>
    </ligand>
</feature>
<dbReference type="EMBL" id="CP007452">
    <property type="protein sequence ID" value="AHM55455.1"/>
    <property type="molecule type" value="Genomic_DNA"/>
</dbReference>
<organism evidence="9 10">
    <name type="scientific">Peptoclostridium acidaminophilum DSM 3953</name>
    <dbReference type="NCBI Taxonomy" id="1286171"/>
    <lineage>
        <taxon>Bacteria</taxon>
        <taxon>Bacillati</taxon>
        <taxon>Bacillota</taxon>
        <taxon>Clostridia</taxon>
        <taxon>Peptostreptococcales</taxon>
        <taxon>Peptoclostridiaceae</taxon>
        <taxon>Peptoclostridium</taxon>
    </lineage>
</organism>
<dbReference type="GO" id="GO:0046314">
    <property type="term" value="P:phosphocreatine biosynthetic process"/>
    <property type="evidence" value="ECO:0007669"/>
    <property type="project" value="InterPro"/>
</dbReference>
<dbReference type="InterPro" id="IPR022415">
    <property type="entry name" value="ATP-guanido_PTrfase_AS"/>
</dbReference>
<dbReference type="PATRIC" id="fig|1286171.3.peg.88"/>
<comment type="similarity">
    <text evidence="5 6 7">Belongs to the ATP:guanido phosphotransferase family.</text>
</comment>
<dbReference type="InterPro" id="IPR022414">
    <property type="entry name" value="ATP-guanido_PTrfase_cat"/>
</dbReference>
<dbReference type="Pfam" id="PF00217">
    <property type="entry name" value="ATP-gua_Ptrans"/>
    <property type="match status" value="1"/>
</dbReference>
<comment type="function">
    <text evidence="5">Catalyzes the specific phosphorylation of arginine residues in proteins.</text>
</comment>
<comment type="activity regulation">
    <text evidence="5">Appears to be allosterically activated by the binding of pArg-containing polypeptides to the pArg-binding pocket localized in the C-terminal domain of McsB.</text>
</comment>
<dbReference type="InterPro" id="IPR023660">
    <property type="entry name" value="Arg_Kinase"/>
</dbReference>
<keyword evidence="3 5" id="KW-0418">Kinase</keyword>
<evidence type="ECO:0000259" key="8">
    <source>
        <dbReference type="PROSITE" id="PS51510"/>
    </source>
</evidence>
<evidence type="ECO:0000256" key="1">
    <source>
        <dbReference type="ARBA" id="ARBA00022679"/>
    </source>
</evidence>
<protein>
    <recommendedName>
        <fullName evidence="5">Protein-arginine kinase</fullName>
        <ecNumber evidence="5">2.7.14.1</ecNumber>
    </recommendedName>
</protein>
<keyword evidence="1 5" id="KW-0808">Transferase</keyword>
<feature type="domain" description="Phosphagen kinase C-terminal" evidence="8">
    <location>
        <begin position="14"/>
        <end position="244"/>
    </location>
</feature>
<dbReference type="GO" id="GO:0005524">
    <property type="term" value="F:ATP binding"/>
    <property type="evidence" value="ECO:0007669"/>
    <property type="project" value="UniProtKB-UniRule"/>
</dbReference>
<evidence type="ECO:0000256" key="4">
    <source>
        <dbReference type="ARBA" id="ARBA00022840"/>
    </source>
</evidence>
<dbReference type="PANTHER" id="PTHR11547">
    <property type="entry name" value="ARGININE OR CREATINE KINASE"/>
    <property type="match status" value="1"/>
</dbReference>
<keyword evidence="2 5" id="KW-0547">Nucleotide-binding</keyword>
<dbReference type="OrthoDB" id="9791353at2"/>
<dbReference type="AlphaFoldDB" id="W8T3Q1"/>
<comment type="caution">
    <text evidence="5">Lacks conserved residue(s) required for the propagation of feature annotation.</text>
</comment>
<proteinExistence type="inferred from homology"/>
<feature type="binding site" evidence="5 6">
    <location>
        <position position="115"/>
    </location>
    <ligand>
        <name>ATP</name>
        <dbReference type="ChEBI" id="CHEBI:30616"/>
    </ligand>
</feature>
<sequence>MIKWLELDGAESEVVISSRIRLARNFSGYNFTNKLKPEEAESIIKEVENAIIYGTSAIRDDFKSLRMAEIDKLEKGILLEKHLISRDIAKSELSAALVKDDETVSIMVNEEDHIRIQALFPGFRLDDAWDIADKIDDLLEERVGYAFDERLGYLTACPTNVGTGMRASIMMHLPALVELGYIDGVLKAANQIGLAVRGIYGEGSQAKGSIFQISNQLTLGRKEEEILGNIKGLSKQLISKELEARSFLHKNHGMKFEDKIYRSLGILKSARTIDSNEAMNLLSNVKLGIEMGLIDDMKSREIDKLFIEIQPAHQQSMSGQNKAQERDVKRAEYLRKELSQNINEDKEV</sequence>
<evidence type="ECO:0000256" key="2">
    <source>
        <dbReference type="ARBA" id="ARBA00022741"/>
    </source>
</evidence>
<evidence type="ECO:0000256" key="6">
    <source>
        <dbReference type="PROSITE-ProRule" id="PRU00843"/>
    </source>
</evidence>
<name>W8T3Q1_PEPAC</name>
<reference evidence="9 10" key="1">
    <citation type="journal article" date="2014" name="Genome Announc.">
        <title>Complete Genome Sequence of Amino Acid-Utilizing Eubacterium acidaminophilum al-2 (DSM 3953).</title>
        <authorList>
            <person name="Poehlein A."/>
            <person name="Andreesen J.R."/>
            <person name="Daniel R."/>
        </authorList>
    </citation>
    <scope>NUCLEOTIDE SEQUENCE [LARGE SCALE GENOMIC DNA]</scope>
    <source>
        <strain evidence="9 10">DSM 3953</strain>
    </source>
</reference>
<dbReference type="PROSITE" id="PS51510">
    <property type="entry name" value="PHOSPHAGEN_KINASE_C"/>
    <property type="match status" value="1"/>
</dbReference>
<evidence type="ECO:0000313" key="9">
    <source>
        <dbReference type="EMBL" id="AHM55455.1"/>
    </source>
</evidence>
<evidence type="ECO:0000313" key="10">
    <source>
        <dbReference type="Proteomes" id="UP000019591"/>
    </source>
</evidence>
<feature type="binding site" evidence="5 6">
    <location>
        <begin position="17"/>
        <end position="21"/>
    </location>
    <ligand>
        <name>ATP</name>
        <dbReference type="ChEBI" id="CHEBI:30616"/>
    </ligand>
</feature>
<dbReference type="InterPro" id="IPR000749">
    <property type="entry name" value="ATP-guanido_PTrfase"/>
</dbReference>
<keyword evidence="10" id="KW-1185">Reference proteome</keyword>
<dbReference type="NCBIfam" id="NF002194">
    <property type="entry name" value="PRK01059.1-4"/>
    <property type="match status" value="1"/>
</dbReference>
<dbReference type="GO" id="GO:1990424">
    <property type="term" value="F:protein arginine kinase activity"/>
    <property type="evidence" value="ECO:0007669"/>
    <property type="project" value="UniProtKB-EC"/>
</dbReference>
<comment type="catalytic activity">
    <reaction evidence="5">
        <text>L-arginyl-[protein] + ATP = N(omega)-phospho-L-arginyl-[protein] + ADP + H(+)</text>
        <dbReference type="Rhea" id="RHEA:43384"/>
        <dbReference type="Rhea" id="RHEA-COMP:10532"/>
        <dbReference type="Rhea" id="RHEA-COMP:10533"/>
        <dbReference type="ChEBI" id="CHEBI:15378"/>
        <dbReference type="ChEBI" id="CHEBI:29965"/>
        <dbReference type="ChEBI" id="CHEBI:30616"/>
        <dbReference type="ChEBI" id="CHEBI:83226"/>
        <dbReference type="ChEBI" id="CHEBI:456216"/>
        <dbReference type="EC" id="2.7.14.1"/>
    </reaction>
</comment>
<dbReference type="GO" id="GO:0005615">
    <property type="term" value="C:extracellular space"/>
    <property type="evidence" value="ECO:0007669"/>
    <property type="project" value="TreeGrafter"/>
</dbReference>
<dbReference type="Proteomes" id="UP000019591">
    <property type="component" value="Chromosome"/>
</dbReference>
<feature type="short sequence motif" description="RDXXRA motif of the pArg binding pocket involved in allosteric regulation" evidence="5">
    <location>
        <begin position="326"/>
        <end position="331"/>
    </location>
</feature>
<dbReference type="InterPro" id="IPR014746">
    <property type="entry name" value="Gln_synth/guanido_kin_cat_dom"/>
</dbReference>
<dbReference type="PROSITE" id="PS00112">
    <property type="entry name" value="PHOSPHAGEN_KINASE"/>
    <property type="match status" value="1"/>
</dbReference>
<dbReference type="HOGENOM" id="CLU_066591_1_0_9"/>
<feature type="binding site" evidence="5 6">
    <location>
        <position position="82"/>
    </location>
    <ligand>
        <name>ATP</name>
        <dbReference type="ChEBI" id="CHEBI:30616"/>
    </ligand>
</feature>
<dbReference type="SUPFAM" id="SSF55931">
    <property type="entry name" value="Glutamine synthetase/guanido kinase"/>
    <property type="match status" value="1"/>
</dbReference>
<feature type="binding site" evidence="6">
    <location>
        <begin position="166"/>
        <end position="170"/>
    </location>
    <ligand>
        <name>ATP</name>
        <dbReference type="ChEBI" id="CHEBI:30616"/>
    </ligand>
</feature>
<dbReference type="KEGG" id="eac:EAL2_c01210"/>
<dbReference type="RefSeq" id="WP_025434500.1">
    <property type="nucleotide sequence ID" value="NZ_CP007452.1"/>
</dbReference>
<dbReference type="Gene3D" id="3.30.590.10">
    <property type="entry name" value="Glutamine synthetase/guanido kinase, catalytic domain"/>
    <property type="match status" value="1"/>
</dbReference>
<evidence type="ECO:0000256" key="7">
    <source>
        <dbReference type="RuleBase" id="RU000505"/>
    </source>
</evidence>
<dbReference type="PANTHER" id="PTHR11547:SF38">
    <property type="entry name" value="ARGININE KINASE 1-RELATED"/>
    <property type="match status" value="1"/>
</dbReference>